<keyword evidence="2 3" id="KW-0786">Thiamine pyrophosphate</keyword>
<dbReference type="InterPro" id="IPR011766">
    <property type="entry name" value="TPP_enzyme_TPP-bd"/>
</dbReference>
<evidence type="ECO:0000256" key="3">
    <source>
        <dbReference type="RuleBase" id="RU362132"/>
    </source>
</evidence>
<dbReference type="PANTHER" id="PTHR18968:SF9">
    <property type="entry name" value="3D-(3,5_4)-TRIHYDROXYCYCLOHEXANE-1,2-DIONE HYDROLASE"/>
    <property type="match status" value="1"/>
</dbReference>
<dbReference type="AlphaFoldDB" id="W9H223"/>
<dbReference type="GO" id="GO:0009099">
    <property type="term" value="P:L-valine biosynthetic process"/>
    <property type="evidence" value="ECO:0007669"/>
    <property type="project" value="TreeGrafter"/>
</dbReference>
<dbReference type="CDD" id="cd07035">
    <property type="entry name" value="TPP_PYR_POX_like"/>
    <property type="match status" value="1"/>
</dbReference>
<comment type="caution">
    <text evidence="7">The sequence shown here is derived from an EMBL/GenBank/DDBJ whole genome shotgun (WGS) entry which is preliminary data.</text>
</comment>
<dbReference type="Proteomes" id="UP000019486">
    <property type="component" value="Unassembled WGS sequence"/>
</dbReference>
<dbReference type="GO" id="GO:0030976">
    <property type="term" value="F:thiamine pyrophosphate binding"/>
    <property type="evidence" value="ECO:0007669"/>
    <property type="project" value="InterPro"/>
</dbReference>
<dbReference type="InterPro" id="IPR000399">
    <property type="entry name" value="TPP-bd_CS"/>
</dbReference>
<keyword evidence="7" id="KW-0378">Hydrolase</keyword>
<keyword evidence="8" id="KW-1185">Reference proteome</keyword>
<dbReference type="GO" id="GO:0005948">
    <property type="term" value="C:acetolactate synthase complex"/>
    <property type="evidence" value="ECO:0007669"/>
    <property type="project" value="TreeGrafter"/>
</dbReference>
<dbReference type="Pfam" id="PF02776">
    <property type="entry name" value="TPP_enzyme_N"/>
    <property type="match status" value="1"/>
</dbReference>
<feature type="domain" description="Thiamine pyrophosphate enzyme TPP-binding" evidence="5">
    <location>
        <begin position="417"/>
        <end position="570"/>
    </location>
</feature>
<sequence>MEKTIRLTAAQALVRYLAAQATLVDEAEVPLFAGCWAIFGHGNVAGMGEALYHARGALPTFRAHNEQGMALAAVAFAKASNRRRMMACTTSIGPGASNMVTAAAVAHVNRLPVLLLPGDVFASRRPDPVLQQIEDFNDATIGVNDCFRPVSRWWDRITRPEQLLTSLPRAIQVLTDPVDCGPVTLCLPQDVQTEACDYPESFFRPQVHRARRPGADADDLARAIDLLRRGERPLVVAGGGVLYSRAAETLQAFAARHGIPVAETQAGKSAMPWNHPQAVGSIGVTGSSVANTLAREADVILAVGTRLQDFTTGSRALVPGVATLIQLNLQAFDAGKHRAVPLIGDAKRTLEEITAALGGHTVPAGWRQRVAALAEDWNAAVDQATAPTNADLPTDAQVIGAVNRAAGAGDTIVCAAGGLPGELHKLWRSERPNGYHMEYGFSCMGYEIAGGLGVKMADPNREVFVMVGDGSYMMMNSELQTSVMLGRKLIVTVLDNRGFGCINRLQRACGGESFNNLIADVDHRVDEGWIDFAGHARSLGAIAEKVAGVADLESALQRARQSDRTHVIVIDTDPMPTTEAGGAWWDVAVPEVSERAKVRDAHAAHVEARRDQAQG</sequence>
<dbReference type="GO" id="GO:0000287">
    <property type="term" value="F:magnesium ion binding"/>
    <property type="evidence" value="ECO:0007669"/>
    <property type="project" value="InterPro"/>
</dbReference>
<dbReference type="PROSITE" id="PS00187">
    <property type="entry name" value="TPP_ENZYMES"/>
    <property type="match status" value="1"/>
</dbReference>
<evidence type="ECO:0000313" key="7">
    <source>
        <dbReference type="EMBL" id="EWY37808.1"/>
    </source>
</evidence>
<dbReference type="PANTHER" id="PTHR18968">
    <property type="entry name" value="THIAMINE PYROPHOSPHATE ENZYMES"/>
    <property type="match status" value="1"/>
</dbReference>
<dbReference type="InterPro" id="IPR012001">
    <property type="entry name" value="Thiamin_PyroP_enz_TPP-bd_dom"/>
</dbReference>
<dbReference type="Pfam" id="PF00205">
    <property type="entry name" value="TPP_enzyme_M"/>
    <property type="match status" value="1"/>
</dbReference>
<dbReference type="RefSeq" id="WP_037458284.1">
    <property type="nucleotide sequence ID" value="NZ_AVFL01000023.1"/>
</dbReference>
<dbReference type="InterPro" id="IPR029061">
    <property type="entry name" value="THDP-binding"/>
</dbReference>
<dbReference type="GO" id="GO:0009097">
    <property type="term" value="P:isoleucine biosynthetic process"/>
    <property type="evidence" value="ECO:0007669"/>
    <property type="project" value="TreeGrafter"/>
</dbReference>
<dbReference type="EMBL" id="AVFL01000023">
    <property type="protein sequence ID" value="EWY37808.1"/>
    <property type="molecule type" value="Genomic_DNA"/>
</dbReference>
<dbReference type="SUPFAM" id="SSF52518">
    <property type="entry name" value="Thiamin diphosphate-binding fold (THDP-binding)"/>
    <property type="match status" value="2"/>
</dbReference>
<dbReference type="NCBIfam" id="TIGR04377">
    <property type="entry name" value="myo_inos_iolD"/>
    <property type="match status" value="1"/>
</dbReference>
<evidence type="ECO:0000313" key="8">
    <source>
        <dbReference type="Proteomes" id="UP000019486"/>
    </source>
</evidence>
<dbReference type="PATRIC" id="fig|1385369.3.peg.5209"/>
<protein>
    <submittedName>
        <fullName evidence="7">3D-(3,5/4)-trihydroxycyclohexane-1,2-dione hydrolase</fullName>
    </submittedName>
</protein>
<dbReference type="InterPro" id="IPR029035">
    <property type="entry name" value="DHS-like_NAD/FAD-binding_dom"/>
</dbReference>
<organism evidence="7 8">
    <name type="scientific">Skermanella stibiiresistens SB22</name>
    <dbReference type="NCBI Taxonomy" id="1385369"/>
    <lineage>
        <taxon>Bacteria</taxon>
        <taxon>Pseudomonadati</taxon>
        <taxon>Pseudomonadota</taxon>
        <taxon>Alphaproteobacteria</taxon>
        <taxon>Rhodospirillales</taxon>
        <taxon>Azospirillaceae</taxon>
        <taxon>Skermanella</taxon>
    </lineage>
</organism>
<dbReference type="GO" id="GO:0016823">
    <property type="term" value="F:hydrolase activity, acting on acid carbon-carbon bonds, in ketonic substances"/>
    <property type="evidence" value="ECO:0007669"/>
    <property type="project" value="InterPro"/>
</dbReference>
<dbReference type="CDD" id="cd02003">
    <property type="entry name" value="TPP_IolD"/>
    <property type="match status" value="1"/>
</dbReference>
<dbReference type="GO" id="GO:0003984">
    <property type="term" value="F:acetolactate synthase activity"/>
    <property type="evidence" value="ECO:0007669"/>
    <property type="project" value="TreeGrafter"/>
</dbReference>
<evidence type="ECO:0000259" key="4">
    <source>
        <dbReference type="Pfam" id="PF00205"/>
    </source>
</evidence>
<feature type="domain" description="Thiamine pyrophosphate enzyme central" evidence="4">
    <location>
        <begin position="220"/>
        <end position="353"/>
    </location>
</feature>
<dbReference type="InterPro" id="IPR045229">
    <property type="entry name" value="TPP_enz"/>
</dbReference>
<reference evidence="7 8" key="1">
    <citation type="submission" date="2013-08" db="EMBL/GenBank/DDBJ databases">
        <title>The genome sequence of Skermanella stibiiresistens.</title>
        <authorList>
            <person name="Zhu W."/>
            <person name="Wang G."/>
        </authorList>
    </citation>
    <scope>NUCLEOTIDE SEQUENCE [LARGE SCALE GENOMIC DNA]</scope>
    <source>
        <strain evidence="7 8">SB22</strain>
    </source>
</reference>
<evidence type="ECO:0000256" key="2">
    <source>
        <dbReference type="ARBA" id="ARBA00023052"/>
    </source>
</evidence>
<gene>
    <name evidence="7" type="ORF">N825_09510</name>
</gene>
<evidence type="ECO:0000259" key="6">
    <source>
        <dbReference type="Pfam" id="PF02776"/>
    </source>
</evidence>
<dbReference type="STRING" id="1385369.N825_09510"/>
<evidence type="ECO:0000259" key="5">
    <source>
        <dbReference type="Pfam" id="PF02775"/>
    </source>
</evidence>
<proteinExistence type="inferred from homology"/>
<name>W9H223_9PROT</name>
<dbReference type="Gene3D" id="3.40.50.1220">
    <property type="entry name" value="TPP-binding domain"/>
    <property type="match status" value="1"/>
</dbReference>
<dbReference type="InterPro" id="IPR012000">
    <property type="entry name" value="Thiamin_PyroP_enz_cen_dom"/>
</dbReference>
<dbReference type="Pfam" id="PF02775">
    <property type="entry name" value="TPP_enzyme_C"/>
    <property type="match status" value="1"/>
</dbReference>
<dbReference type="GO" id="GO:0050660">
    <property type="term" value="F:flavin adenine dinucleotide binding"/>
    <property type="evidence" value="ECO:0007669"/>
    <property type="project" value="TreeGrafter"/>
</dbReference>
<evidence type="ECO:0000256" key="1">
    <source>
        <dbReference type="ARBA" id="ARBA00007812"/>
    </source>
</evidence>
<dbReference type="InterPro" id="IPR030817">
    <property type="entry name" value="Myo_inos_IolD"/>
</dbReference>
<dbReference type="GO" id="GO:0019310">
    <property type="term" value="P:inositol catabolic process"/>
    <property type="evidence" value="ECO:0007669"/>
    <property type="project" value="InterPro"/>
</dbReference>
<accession>W9H223</accession>
<dbReference type="Gene3D" id="3.40.50.970">
    <property type="match status" value="2"/>
</dbReference>
<dbReference type="SUPFAM" id="SSF52467">
    <property type="entry name" value="DHS-like NAD/FAD-binding domain"/>
    <property type="match status" value="1"/>
</dbReference>
<comment type="similarity">
    <text evidence="1 3">Belongs to the TPP enzyme family.</text>
</comment>
<feature type="domain" description="Thiamine pyrophosphate enzyme N-terminal TPP-binding" evidence="6">
    <location>
        <begin position="50"/>
        <end position="133"/>
    </location>
</feature>
<dbReference type="OrthoDB" id="4494979at2"/>